<keyword evidence="3" id="KW-0547">Nucleotide-binding</keyword>
<dbReference type="OrthoDB" id="9800808at2"/>
<evidence type="ECO:0000313" key="7">
    <source>
        <dbReference type="EMBL" id="OLP42920.1"/>
    </source>
</evidence>
<evidence type="ECO:0000256" key="1">
    <source>
        <dbReference type="ARBA" id="ARBA00012104"/>
    </source>
</evidence>
<protein>
    <recommendedName>
        <fullName evidence="1">pyridoxal kinase</fullName>
        <ecNumber evidence="1">2.7.1.35</ecNumber>
    </recommendedName>
</protein>
<keyword evidence="2" id="KW-0808">Transferase</keyword>
<dbReference type="InterPro" id="IPR013749">
    <property type="entry name" value="PM/HMP-P_kinase-1"/>
</dbReference>
<comment type="caution">
    <text evidence="7">The sequence shown here is derived from an EMBL/GenBank/DDBJ whole genome shotgun (WGS) entry which is preliminary data.</text>
</comment>
<keyword evidence="4 7" id="KW-0418">Kinase</keyword>
<evidence type="ECO:0000256" key="4">
    <source>
        <dbReference type="ARBA" id="ARBA00022777"/>
    </source>
</evidence>
<accession>A0A1Q8ZMB2</accession>
<keyword evidence="5" id="KW-0067">ATP-binding</keyword>
<dbReference type="PANTHER" id="PTHR10534">
    <property type="entry name" value="PYRIDOXAL KINASE"/>
    <property type="match status" value="1"/>
</dbReference>
<reference evidence="7 8" key="1">
    <citation type="submission" date="2016-09" db="EMBL/GenBank/DDBJ databases">
        <title>Rhizobium oryziradicis sp. nov., isolated from the root of rice.</title>
        <authorList>
            <person name="Zhao J."/>
            <person name="Zhang X."/>
        </authorList>
    </citation>
    <scope>NUCLEOTIDE SEQUENCE [LARGE SCALE GENOMIC DNA]</scope>
    <source>
        <strain evidence="7 8">N19</strain>
    </source>
</reference>
<dbReference type="Pfam" id="PF08543">
    <property type="entry name" value="Phos_pyr_kin"/>
    <property type="match status" value="1"/>
</dbReference>
<dbReference type="SUPFAM" id="SSF53613">
    <property type="entry name" value="Ribokinase-like"/>
    <property type="match status" value="1"/>
</dbReference>
<dbReference type="GO" id="GO:0005829">
    <property type="term" value="C:cytosol"/>
    <property type="evidence" value="ECO:0007669"/>
    <property type="project" value="TreeGrafter"/>
</dbReference>
<dbReference type="RefSeq" id="WP_075641324.1">
    <property type="nucleotide sequence ID" value="NZ_MKIM01000031.1"/>
</dbReference>
<gene>
    <name evidence="7" type="ORF">BJF95_00385</name>
</gene>
<evidence type="ECO:0000256" key="3">
    <source>
        <dbReference type="ARBA" id="ARBA00022741"/>
    </source>
</evidence>
<evidence type="ECO:0000313" key="8">
    <source>
        <dbReference type="Proteomes" id="UP000186894"/>
    </source>
</evidence>
<evidence type="ECO:0000259" key="6">
    <source>
        <dbReference type="Pfam" id="PF08543"/>
    </source>
</evidence>
<dbReference type="InterPro" id="IPR029056">
    <property type="entry name" value="Ribokinase-like"/>
</dbReference>
<dbReference type="EC" id="2.7.1.35" evidence="1"/>
<dbReference type="PANTHER" id="PTHR10534:SF2">
    <property type="entry name" value="PYRIDOXAL KINASE"/>
    <property type="match status" value="1"/>
</dbReference>
<dbReference type="GO" id="GO:0005524">
    <property type="term" value="F:ATP binding"/>
    <property type="evidence" value="ECO:0007669"/>
    <property type="project" value="UniProtKB-KW"/>
</dbReference>
<proteinExistence type="predicted"/>
<dbReference type="GO" id="GO:0009443">
    <property type="term" value="P:pyridoxal 5'-phosphate salvage"/>
    <property type="evidence" value="ECO:0007669"/>
    <property type="project" value="InterPro"/>
</dbReference>
<dbReference type="STRING" id="1867956.BJF95_00385"/>
<feature type="domain" description="Pyridoxamine kinase/Phosphomethylpyrimidine kinase" evidence="6">
    <location>
        <begin position="80"/>
        <end position="256"/>
    </location>
</feature>
<name>A0A1Q8ZMB2_9HYPH</name>
<dbReference type="NCBIfam" id="NF004398">
    <property type="entry name" value="PRK05756.1"/>
    <property type="match status" value="1"/>
</dbReference>
<evidence type="ECO:0000256" key="2">
    <source>
        <dbReference type="ARBA" id="ARBA00022679"/>
    </source>
</evidence>
<organism evidence="7 8">
    <name type="scientific">Rhizobium oryziradicis</name>
    <dbReference type="NCBI Taxonomy" id="1867956"/>
    <lineage>
        <taxon>Bacteria</taxon>
        <taxon>Pseudomonadati</taxon>
        <taxon>Pseudomonadota</taxon>
        <taxon>Alphaproteobacteria</taxon>
        <taxon>Hyphomicrobiales</taxon>
        <taxon>Rhizobiaceae</taxon>
        <taxon>Rhizobium/Agrobacterium group</taxon>
        <taxon>Rhizobium</taxon>
    </lineage>
</organism>
<sequence>MSDYSASAVIAISSHVVRGSVGNRAVVFALESLGFPVWAMPTVVLPWHPGHGPSTRMNFNDDVFDKAIDDLIAAPWLGEVKAVITGYFGSPKQPLAVARLVSALKERNPDLVYLCDPVVGDLGGLYVPDATAQAIRDHLIPLADIATPNRYELAWMVGAPLETNSAIIDAALSLGPARMAVTSAVPMMAGSIGNLLLSNRNALLAEHRAMDGAPNGLGDLFSALLLARLLESHDEEKALQLATASVYEILARSMKRQSDELTLEQDQSSLKTPMALVQLRRLLHPASKPKRL</sequence>
<dbReference type="NCBIfam" id="TIGR00687">
    <property type="entry name" value="pyridox_kin"/>
    <property type="match status" value="1"/>
</dbReference>
<dbReference type="GO" id="GO:0008478">
    <property type="term" value="F:pyridoxal kinase activity"/>
    <property type="evidence" value="ECO:0007669"/>
    <property type="project" value="UniProtKB-EC"/>
</dbReference>
<dbReference type="CDD" id="cd01173">
    <property type="entry name" value="pyridoxal_pyridoxamine_kinase"/>
    <property type="match status" value="1"/>
</dbReference>
<dbReference type="Proteomes" id="UP000186894">
    <property type="component" value="Unassembled WGS sequence"/>
</dbReference>
<evidence type="ECO:0000256" key="5">
    <source>
        <dbReference type="ARBA" id="ARBA00022840"/>
    </source>
</evidence>
<dbReference type="AlphaFoldDB" id="A0A1Q8ZMB2"/>
<keyword evidence="8" id="KW-1185">Reference proteome</keyword>
<dbReference type="Gene3D" id="3.40.1190.20">
    <property type="match status" value="1"/>
</dbReference>
<dbReference type="EMBL" id="MKIM01000031">
    <property type="protein sequence ID" value="OLP42920.1"/>
    <property type="molecule type" value="Genomic_DNA"/>
</dbReference>
<dbReference type="InterPro" id="IPR004625">
    <property type="entry name" value="PyrdxlKinase"/>
</dbReference>